<dbReference type="Proteomes" id="UP000050816">
    <property type="component" value="Unassembled WGS sequence"/>
</dbReference>
<keyword evidence="1" id="KW-0812">Transmembrane</keyword>
<dbReference type="RefSeq" id="WP_019205276.1">
    <property type="nucleotide sequence ID" value="NZ_AZFK01000011.1"/>
</dbReference>
<organism evidence="2 3">
    <name type="scientific">Limosilactobacillus ingluviei DSM 15946</name>
    <dbReference type="NCBI Taxonomy" id="1423760"/>
    <lineage>
        <taxon>Bacteria</taxon>
        <taxon>Bacillati</taxon>
        <taxon>Bacillota</taxon>
        <taxon>Bacilli</taxon>
        <taxon>Lactobacillales</taxon>
        <taxon>Lactobacillaceae</taxon>
        <taxon>Limosilactobacillus</taxon>
    </lineage>
</organism>
<dbReference type="GeneID" id="82933064"/>
<dbReference type="AlphaFoldDB" id="A0A0R1UQK6"/>
<reference evidence="2 3" key="1">
    <citation type="journal article" date="2015" name="Genome Announc.">
        <title>Expanding the biotechnology potential of lactobacilli through comparative genomics of 213 strains and associated genera.</title>
        <authorList>
            <person name="Sun Z."/>
            <person name="Harris H.M."/>
            <person name="McCann A."/>
            <person name="Guo C."/>
            <person name="Argimon S."/>
            <person name="Zhang W."/>
            <person name="Yang X."/>
            <person name="Jeffery I.B."/>
            <person name="Cooney J.C."/>
            <person name="Kagawa T.F."/>
            <person name="Liu W."/>
            <person name="Song Y."/>
            <person name="Salvetti E."/>
            <person name="Wrobel A."/>
            <person name="Rasinkangas P."/>
            <person name="Parkhill J."/>
            <person name="Rea M.C."/>
            <person name="O'Sullivan O."/>
            <person name="Ritari J."/>
            <person name="Douillard F.P."/>
            <person name="Paul Ross R."/>
            <person name="Yang R."/>
            <person name="Briner A.E."/>
            <person name="Felis G.E."/>
            <person name="de Vos W.M."/>
            <person name="Barrangou R."/>
            <person name="Klaenhammer T.R."/>
            <person name="Caufield P.W."/>
            <person name="Cui Y."/>
            <person name="Zhang H."/>
            <person name="O'Toole P.W."/>
        </authorList>
    </citation>
    <scope>NUCLEOTIDE SEQUENCE [LARGE SCALE GENOMIC DNA]</scope>
    <source>
        <strain evidence="2 3">DSM 15946</strain>
    </source>
</reference>
<evidence type="ECO:0000313" key="2">
    <source>
        <dbReference type="EMBL" id="KRL92107.1"/>
    </source>
</evidence>
<evidence type="ECO:0000256" key="1">
    <source>
        <dbReference type="SAM" id="Phobius"/>
    </source>
</evidence>
<keyword evidence="1" id="KW-1133">Transmembrane helix</keyword>
<name>A0A0R1UQK6_9LACO</name>
<feature type="transmembrane region" description="Helical" evidence="1">
    <location>
        <begin position="54"/>
        <end position="87"/>
    </location>
</feature>
<evidence type="ECO:0000313" key="3">
    <source>
        <dbReference type="Proteomes" id="UP000050816"/>
    </source>
</evidence>
<dbReference type="PATRIC" id="fig|1423760.3.peg.471"/>
<gene>
    <name evidence="2" type="ORF">FC43_GL000452</name>
</gene>
<sequence length="97" mass="11494">MNLFSTLMVLIFFAESFWEIRLYSRLSQKAPTVRQPAEQARLAKVMRLERRWNLFSWLLVLAALILPEHLFMPLACVLVLCETLVVMRLDQEDRRLS</sequence>
<comment type="caution">
    <text evidence="2">The sequence shown here is derived from an EMBL/GenBank/DDBJ whole genome shotgun (WGS) entry which is preliminary data.</text>
</comment>
<keyword evidence="1" id="KW-0472">Membrane</keyword>
<proteinExistence type="predicted"/>
<protein>
    <submittedName>
        <fullName evidence="2">Uncharacterized protein</fullName>
    </submittedName>
</protein>
<accession>A0A0R1UQK6</accession>
<dbReference type="EMBL" id="AZFK01000011">
    <property type="protein sequence ID" value="KRL92107.1"/>
    <property type="molecule type" value="Genomic_DNA"/>
</dbReference>